<evidence type="ECO:0000259" key="7">
    <source>
        <dbReference type="Pfam" id="PF02631"/>
    </source>
</evidence>
<reference evidence="9 10" key="1">
    <citation type="submission" date="2020-07" db="EMBL/GenBank/DDBJ databases">
        <title>Sequencing the genomes of 1000 actinobacteria strains.</title>
        <authorList>
            <person name="Klenk H.-P."/>
        </authorList>
    </citation>
    <scope>NUCLEOTIDE SEQUENCE [LARGE SCALE GENOMIC DNA]</scope>
    <source>
        <strain evidence="9 10">LI1</strain>
    </source>
</reference>
<dbReference type="GO" id="GO:0006282">
    <property type="term" value="P:regulation of DNA repair"/>
    <property type="evidence" value="ECO:0007669"/>
    <property type="project" value="UniProtKB-UniRule"/>
</dbReference>
<organism evidence="9 10">
    <name type="scientific">Glaciibacter psychrotolerans</name>
    <dbReference type="NCBI Taxonomy" id="670054"/>
    <lineage>
        <taxon>Bacteria</taxon>
        <taxon>Bacillati</taxon>
        <taxon>Actinomycetota</taxon>
        <taxon>Actinomycetes</taxon>
        <taxon>Micrococcales</taxon>
        <taxon>Microbacteriaceae</taxon>
        <taxon>Glaciibacter</taxon>
    </lineage>
</organism>
<dbReference type="InterPro" id="IPR003783">
    <property type="entry name" value="Regulatory_RecX"/>
</dbReference>
<dbReference type="HAMAP" id="MF_01114">
    <property type="entry name" value="RecX"/>
    <property type="match status" value="1"/>
</dbReference>
<feature type="domain" description="RecX second three-helical" evidence="7">
    <location>
        <begin position="191"/>
        <end position="232"/>
    </location>
</feature>
<name>A0A7Z0EC10_9MICO</name>
<evidence type="ECO:0000256" key="6">
    <source>
        <dbReference type="SAM" id="MobiDB-lite"/>
    </source>
</evidence>
<evidence type="ECO:0000256" key="4">
    <source>
        <dbReference type="ARBA" id="ARBA00022490"/>
    </source>
</evidence>
<keyword evidence="4 5" id="KW-0963">Cytoplasm</keyword>
<dbReference type="Pfam" id="PF02631">
    <property type="entry name" value="RecX_HTH2"/>
    <property type="match status" value="1"/>
</dbReference>
<dbReference type="RefSeq" id="WP_179577329.1">
    <property type="nucleotide sequence ID" value="NZ_JACCFM010000001.1"/>
</dbReference>
<dbReference type="Pfam" id="PF21981">
    <property type="entry name" value="RecX_HTH3"/>
    <property type="match status" value="1"/>
</dbReference>
<feature type="region of interest" description="Disordered" evidence="6">
    <location>
        <begin position="1"/>
        <end position="57"/>
    </location>
</feature>
<gene>
    <name evidence="5" type="primary">recX</name>
    <name evidence="9" type="ORF">HNR05_000206</name>
</gene>
<dbReference type="PANTHER" id="PTHR33602">
    <property type="entry name" value="REGULATORY PROTEIN RECX FAMILY PROTEIN"/>
    <property type="match status" value="1"/>
</dbReference>
<evidence type="ECO:0000256" key="1">
    <source>
        <dbReference type="ARBA" id="ARBA00004496"/>
    </source>
</evidence>
<keyword evidence="10" id="KW-1185">Reference proteome</keyword>
<comment type="caution">
    <text evidence="9">The sequence shown here is derived from an EMBL/GenBank/DDBJ whole genome shotgun (WGS) entry which is preliminary data.</text>
</comment>
<accession>A0A7Z0EC10</accession>
<proteinExistence type="inferred from homology"/>
<dbReference type="InterPro" id="IPR053924">
    <property type="entry name" value="RecX_HTH_2nd"/>
</dbReference>
<protein>
    <recommendedName>
        <fullName evidence="3 5">Regulatory protein RecX</fullName>
    </recommendedName>
</protein>
<comment type="subcellular location">
    <subcellularLocation>
        <location evidence="1 5">Cytoplasm</location>
    </subcellularLocation>
</comment>
<feature type="domain" description="RecX third three-helical" evidence="8">
    <location>
        <begin position="237"/>
        <end position="283"/>
    </location>
</feature>
<evidence type="ECO:0000256" key="3">
    <source>
        <dbReference type="ARBA" id="ARBA00018111"/>
    </source>
</evidence>
<sequence length="303" mass="33027">MVHFEPVDDTSTTPGLAPVTYLRSAASRSTPGAAPAEGVSAAGEASAPATGDEGSRPVRALRSMTCEKPEWYLAAGGAEATRASSQSTSRTPEGVANIDVNIDVNDNVNDNVNDDVNDGANDGANNDVRDVGEAPLDQAEERERAEQLLLRRLRSRSLSRAEAGVVLAGTDIDADEVDEILERFAELHYIDEERLADQIIHSHHERKGLGRSGVESEMRRRKLDPFLIEEKLEELPDDETERAVELACARIRQLDRFDDQTIDRRLTGFLLRKGYDSAAVRVAITAALASRRAGGRAPGVRFR</sequence>
<comment type="function">
    <text evidence="5">Modulates RecA activity.</text>
</comment>
<evidence type="ECO:0000313" key="10">
    <source>
        <dbReference type="Proteomes" id="UP000537260"/>
    </source>
</evidence>
<evidence type="ECO:0000259" key="8">
    <source>
        <dbReference type="Pfam" id="PF21981"/>
    </source>
</evidence>
<dbReference type="PANTHER" id="PTHR33602:SF1">
    <property type="entry name" value="REGULATORY PROTEIN RECX FAMILY PROTEIN"/>
    <property type="match status" value="1"/>
</dbReference>
<comment type="similarity">
    <text evidence="2 5">Belongs to the RecX family.</text>
</comment>
<evidence type="ECO:0000313" key="9">
    <source>
        <dbReference type="EMBL" id="NYJ18415.1"/>
    </source>
</evidence>
<evidence type="ECO:0000256" key="2">
    <source>
        <dbReference type="ARBA" id="ARBA00009695"/>
    </source>
</evidence>
<evidence type="ECO:0000256" key="5">
    <source>
        <dbReference type="HAMAP-Rule" id="MF_01114"/>
    </source>
</evidence>
<feature type="compositionally biased region" description="Low complexity" evidence="6">
    <location>
        <begin position="31"/>
        <end position="49"/>
    </location>
</feature>
<dbReference type="GO" id="GO:0005737">
    <property type="term" value="C:cytoplasm"/>
    <property type="evidence" value="ECO:0007669"/>
    <property type="project" value="UniProtKB-SubCell"/>
</dbReference>
<dbReference type="EMBL" id="JACCFM010000001">
    <property type="protein sequence ID" value="NYJ18415.1"/>
    <property type="molecule type" value="Genomic_DNA"/>
</dbReference>
<dbReference type="InterPro" id="IPR053925">
    <property type="entry name" value="RecX_HTH_3rd"/>
</dbReference>
<dbReference type="AlphaFoldDB" id="A0A7Z0EC10"/>
<dbReference type="Proteomes" id="UP000537260">
    <property type="component" value="Unassembled WGS sequence"/>
</dbReference>